<name>A0ABU7M1G3_9PROT</name>
<feature type="transmembrane region" description="Helical" evidence="1">
    <location>
        <begin position="12"/>
        <end position="35"/>
    </location>
</feature>
<keyword evidence="4" id="KW-1185">Reference proteome</keyword>
<keyword evidence="3" id="KW-0255">Endonuclease</keyword>
<comment type="caution">
    <text evidence="3">The sequence shown here is derived from an EMBL/GenBank/DDBJ whole genome shotgun (WGS) entry which is preliminary data.</text>
</comment>
<keyword evidence="3" id="KW-0540">Nuclease</keyword>
<dbReference type="SUPFAM" id="SSF56219">
    <property type="entry name" value="DNase I-like"/>
    <property type="match status" value="1"/>
</dbReference>
<keyword evidence="1" id="KW-0812">Transmembrane</keyword>
<dbReference type="Proteomes" id="UP001310692">
    <property type="component" value="Unassembled WGS sequence"/>
</dbReference>
<gene>
    <name evidence="3" type="ORF">V0U35_13295</name>
</gene>
<evidence type="ECO:0000259" key="2">
    <source>
        <dbReference type="Pfam" id="PF03372"/>
    </source>
</evidence>
<protein>
    <submittedName>
        <fullName evidence="3">Endonuclease/exonuclease/phosphatase family protein</fullName>
    </submittedName>
</protein>
<dbReference type="Pfam" id="PF03372">
    <property type="entry name" value="Exo_endo_phos"/>
    <property type="match status" value="1"/>
</dbReference>
<dbReference type="GO" id="GO:0004519">
    <property type="term" value="F:endonuclease activity"/>
    <property type="evidence" value="ECO:0007669"/>
    <property type="project" value="UniProtKB-KW"/>
</dbReference>
<feature type="transmembrane region" description="Helical" evidence="1">
    <location>
        <begin position="66"/>
        <end position="84"/>
    </location>
</feature>
<reference evidence="3 4" key="1">
    <citation type="submission" date="2024-01" db="EMBL/GenBank/DDBJ databases">
        <title>Hyphobacterium bacterium isolated from marine sediment.</title>
        <authorList>
            <person name="Zhao S."/>
        </authorList>
    </citation>
    <scope>NUCLEOTIDE SEQUENCE [LARGE SCALE GENOMIC DNA]</scope>
    <source>
        <strain evidence="3 4">Y60-23</strain>
    </source>
</reference>
<keyword evidence="3" id="KW-0378">Hydrolase</keyword>
<organism evidence="3 4">
    <name type="scientific">Hyphobacterium marinum</name>
    <dbReference type="NCBI Taxonomy" id="3116574"/>
    <lineage>
        <taxon>Bacteria</taxon>
        <taxon>Pseudomonadati</taxon>
        <taxon>Pseudomonadota</taxon>
        <taxon>Alphaproteobacteria</taxon>
        <taxon>Maricaulales</taxon>
        <taxon>Maricaulaceae</taxon>
        <taxon>Hyphobacterium</taxon>
    </lineage>
</organism>
<keyword evidence="1" id="KW-1133">Transmembrane helix</keyword>
<sequence>MIFRPRPPSPLANLAAAGSVMLAVLVWLAPLWSGFDLFRQVWALIAIAALGLLALTLILRRWRPALICLAALVAISGPVAPEVARSITDNGRTPYPDAITTLTIATHNLWGRNEAANRAAAVLIEMDADVVALQEAFGESGDVTDRLRAVYPFEAECTRHSSRILSRLEIVESGCMQDLLIASRPAEYEWWRHQFPPSTWARIRLEDGTTAVVVSVHMTWPDPLSVQNEQRQNLAEQLRQFERNTMIVAGDFNAAAPSLALARMDRDFGLERRTRLLATWPSQGIGQRFGLGGFRLPTMFTGIDHVFAGEAWTTLSVERGPNTGSDHRPVMVRLWKVS</sequence>
<keyword evidence="1" id="KW-0472">Membrane</keyword>
<feature type="transmembrane region" description="Helical" evidence="1">
    <location>
        <begin position="41"/>
        <end position="59"/>
    </location>
</feature>
<evidence type="ECO:0000256" key="1">
    <source>
        <dbReference type="SAM" id="Phobius"/>
    </source>
</evidence>
<accession>A0ABU7M1G3</accession>
<dbReference type="RefSeq" id="WP_330197223.1">
    <property type="nucleotide sequence ID" value="NZ_JAZDRO010000007.1"/>
</dbReference>
<dbReference type="InterPro" id="IPR005135">
    <property type="entry name" value="Endo/exonuclease/phosphatase"/>
</dbReference>
<dbReference type="EMBL" id="JAZDRO010000007">
    <property type="protein sequence ID" value="MEE2567654.1"/>
    <property type="molecule type" value="Genomic_DNA"/>
</dbReference>
<proteinExistence type="predicted"/>
<feature type="domain" description="Endonuclease/exonuclease/phosphatase" evidence="2">
    <location>
        <begin position="105"/>
        <end position="327"/>
    </location>
</feature>
<evidence type="ECO:0000313" key="3">
    <source>
        <dbReference type="EMBL" id="MEE2567654.1"/>
    </source>
</evidence>
<dbReference type="InterPro" id="IPR036691">
    <property type="entry name" value="Endo/exonu/phosph_ase_sf"/>
</dbReference>
<dbReference type="Gene3D" id="3.60.10.10">
    <property type="entry name" value="Endonuclease/exonuclease/phosphatase"/>
    <property type="match status" value="1"/>
</dbReference>
<evidence type="ECO:0000313" key="4">
    <source>
        <dbReference type="Proteomes" id="UP001310692"/>
    </source>
</evidence>